<dbReference type="Proteomes" id="UP000800035">
    <property type="component" value="Unassembled WGS sequence"/>
</dbReference>
<gene>
    <name evidence="2" type="ORF">CC80DRAFT_533627</name>
</gene>
<proteinExistence type="predicted"/>
<evidence type="ECO:0000313" key="2">
    <source>
        <dbReference type="EMBL" id="KAF1958572.1"/>
    </source>
</evidence>
<sequence length="719" mass="78991">MPKRPLSTEPTSSPAPKRPANATADAQPAGAPPREQPLLEPTAQQHTDADSGSVQIDISSDSIAMAEAQAGGHAERAASKPLGLSLDGQQVCETVEDRAQSVPVSIYTPVPISTLPVASISNFGQDISFDSSYRTTSTAHGTTATNGTGIVQNSTNANGSTSAGGRTGTHASVVFKDTTRFQVKQHHESTLIPHYFGPGQWQIRCLTEKRCGIQKLCGYLGFLSTSRFWKWDLGDPIRSKFLLEEWIQQKNADFLLVDLLRILCNIDTPMASILAWIEKLAPWKHWDDANEEYYRSTRGWLAKQLFQQRDARADEVMRAAIFAVWLIQGNREQFPESGNFGSSLFWYTPEDVNRAYIYLYGLKYNNIRQVTDCHNRVWSQPVIVGADMGKRTFHCSNPNAPSPLARRVQAIQAPSMQAPSEEEGQVLIKREGEDESIASGFGGLVSNSVQQNANPDDMNMRQEHVVGQQYASPLGISHQEPVDVLPNANHVDRHIHQEPDNAQFHAAPSGAGNANVPGVTQQVTNPVNTATNQQPKAGVAPQAMDIAPARADMSPAAGVQQHAVPEQDVPIAPTDVNSNAATGKEQESRQNMLIDLQAWIYSQDQDALDEDQNLDNLFNEANACIQSIEQNAFDNARIKINKYVWSTKVPATSQGMKMLDRLGALQFQCYNLGTIPESTRKEFEGLFDQAVQALSIGDIDTVNQRRAAIKMRIRATKQG</sequence>
<evidence type="ECO:0000256" key="1">
    <source>
        <dbReference type="SAM" id="MobiDB-lite"/>
    </source>
</evidence>
<feature type="compositionally biased region" description="Polar residues" evidence="1">
    <location>
        <begin position="42"/>
        <end position="54"/>
    </location>
</feature>
<name>A0A6A5U3Z7_9PLEO</name>
<evidence type="ECO:0000313" key="3">
    <source>
        <dbReference type="Proteomes" id="UP000800035"/>
    </source>
</evidence>
<keyword evidence="3" id="KW-1185">Reference proteome</keyword>
<dbReference type="EMBL" id="ML976986">
    <property type="protein sequence ID" value="KAF1958572.1"/>
    <property type="molecule type" value="Genomic_DNA"/>
</dbReference>
<protein>
    <submittedName>
        <fullName evidence="2">Uncharacterized protein</fullName>
    </submittedName>
</protein>
<accession>A0A6A5U3Z7</accession>
<reference evidence="2" key="1">
    <citation type="journal article" date="2020" name="Stud. Mycol.">
        <title>101 Dothideomycetes genomes: a test case for predicting lifestyles and emergence of pathogens.</title>
        <authorList>
            <person name="Haridas S."/>
            <person name="Albert R."/>
            <person name="Binder M."/>
            <person name="Bloem J."/>
            <person name="Labutti K."/>
            <person name="Salamov A."/>
            <person name="Andreopoulos B."/>
            <person name="Baker S."/>
            <person name="Barry K."/>
            <person name="Bills G."/>
            <person name="Bluhm B."/>
            <person name="Cannon C."/>
            <person name="Castanera R."/>
            <person name="Culley D."/>
            <person name="Daum C."/>
            <person name="Ezra D."/>
            <person name="Gonzalez J."/>
            <person name="Henrissat B."/>
            <person name="Kuo A."/>
            <person name="Liang C."/>
            <person name="Lipzen A."/>
            <person name="Lutzoni F."/>
            <person name="Magnuson J."/>
            <person name="Mondo S."/>
            <person name="Nolan M."/>
            <person name="Ohm R."/>
            <person name="Pangilinan J."/>
            <person name="Park H.-J."/>
            <person name="Ramirez L."/>
            <person name="Alfaro M."/>
            <person name="Sun H."/>
            <person name="Tritt A."/>
            <person name="Yoshinaga Y."/>
            <person name="Zwiers L.-H."/>
            <person name="Turgeon B."/>
            <person name="Goodwin S."/>
            <person name="Spatafora J."/>
            <person name="Crous P."/>
            <person name="Grigoriev I."/>
        </authorList>
    </citation>
    <scope>NUCLEOTIDE SEQUENCE</scope>
    <source>
        <strain evidence="2">CBS 675.92</strain>
    </source>
</reference>
<dbReference type="OrthoDB" id="10679711at2759"/>
<feature type="region of interest" description="Disordered" evidence="1">
    <location>
        <begin position="1"/>
        <end position="54"/>
    </location>
</feature>
<dbReference type="AlphaFoldDB" id="A0A6A5U3Z7"/>
<organism evidence="2 3">
    <name type="scientific">Byssothecium circinans</name>
    <dbReference type="NCBI Taxonomy" id="147558"/>
    <lineage>
        <taxon>Eukaryota</taxon>
        <taxon>Fungi</taxon>
        <taxon>Dikarya</taxon>
        <taxon>Ascomycota</taxon>
        <taxon>Pezizomycotina</taxon>
        <taxon>Dothideomycetes</taxon>
        <taxon>Pleosporomycetidae</taxon>
        <taxon>Pleosporales</taxon>
        <taxon>Massarineae</taxon>
        <taxon>Massarinaceae</taxon>
        <taxon>Byssothecium</taxon>
    </lineage>
</organism>